<evidence type="ECO:0000313" key="1">
    <source>
        <dbReference type="EMBL" id="KAF2882425.1"/>
    </source>
</evidence>
<accession>A0A8K0C7I0</accession>
<sequence length="175" mass="20117">MGDFNAKLGGKREADEEKIEYFGTEDMFKKQRLLIRKGENGSIECVETNKTLKKSIREDTRKQTENMIEQAIENGKNMKSIRTSLGKVNINAIKDEHGTEITNREKILRTTENVYKESLNKAVINEGSEDIPDISDEEIDLNTVEHVWDELGRHVKNRSPFPHTVEELRTVLGEE</sequence>
<organism evidence="1 2">
    <name type="scientific">Ignelater luminosus</name>
    <name type="common">Cucubano</name>
    <name type="synonym">Pyrophorus luminosus</name>
    <dbReference type="NCBI Taxonomy" id="2038154"/>
    <lineage>
        <taxon>Eukaryota</taxon>
        <taxon>Metazoa</taxon>
        <taxon>Ecdysozoa</taxon>
        <taxon>Arthropoda</taxon>
        <taxon>Hexapoda</taxon>
        <taxon>Insecta</taxon>
        <taxon>Pterygota</taxon>
        <taxon>Neoptera</taxon>
        <taxon>Endopterygota</taxon>
        <taxon>Coleoptera</taxon>
        <taxon>Polyphaga</taxon>
        <taxon>Elateriformia</taxon>
        <taxon>Elateroidea</taxon>
        <taxon>Elateridae</taxon>
        <taxon>Agrypninae</taxon>
        <taxon>Pyrophorini</taxon>
        <taxon>Ignelater</taxon>
    </lineage>
</organism>
<evidence type="ECO:0000313" key="2">
    <source>
        <dbReference type="Proteomes" id="UP000801492"/>
    </source>
</evidence>
<dbReference type="OrthoDB" id="6759716at2759"/>
<dbReference type="AlphaFoldDB" id="A0A8K0C7I0"/>
<keyword evidence="2" id="KW-1185">Reference proteome</keyword>
<protein>
    <submittedName>
        <fullName evidence="1">Uncharacterized protein</fullName>
    </submittedName>
</protein>
<dbReference type="Proteomes" id="UP000801492">
    <property type="component" value="Unassembled WGS sequence"/>
</dbReference>
<comment type="caution">
    <text evidence="1">The sequence shown here is derived from an EMBL/GenBank/DDBJ whole genome shotgun (WGS) entry which is preliminary data.</text>
</comment>
<gene>
    <name evidence="1" type="ORF">ILUMI_23744</name>
</gene>
<dbReference type="EMBL" id="VTPC01090618">
    <property type="protein sequence ID" value="KAF2882425.1"/>
    <property type="molecule type" value="Genomic_DNA"/>
</dbReference>
<name>A0A8K0C7I0_IGNLU</name>
<proteinExistence type="predicted"/>
<reference evidence="1" key="1">
    <citation type="submission" date="2019-08" db="EMBL/GenBank/DDBJ databases">
        <title>The genome of the North American firefly Photinus pyralis.</title>
        <authorList>
            <consortium name="Photinus pyralis genome working group"/>
            <person name="Fallon T.R."/>
            <person name="Sander Lower S.E."/>
            <person name="Weng J.-K."/>
        </authorList>
    </citation>
    <scope>NUCLEOTIDE SEQUENCE</scope>
    <source>
        <strain evidence="1">TRF0915ILg1</strain>
        <tissue evidence="1">Whole body</tissue>
    </source>
</reference>